<proteinExistence type="predicted"/>
<accession>A0A0D0D196</accession>
<protein>
    <submittedName>
        <fullName evidence="2">Uncharacterized protein</fullName>
    </submittedName>
</protein>
<organism evidence="2 3">
    <name type="scientific">Paxillus rubicundulus Ve08.2h10</name>
    <dbReference type="NCBI Taxonomy" id="930991"/>
    <lineage>
        <taxon>Eukaryota</taxon>
        <taxon>Fungi</taxon>
        <taxon>Dikarya</taxon>
        <taxon>Basidiomycota</taxon>
        <taxon>Agaricomycotina</taxon>
        <taxon>Agaricomycetes</taxon>
        <taxon>Agaricomycetidae</taxon>
        <taxon>Boletales</taxon>
        <taxon>Paxilineae</taxon>
        <taxon>Paxillaceae</taxon>
        <taxon>Paxillus</taxon>
    </lineage>
</organism>
<feature type="compositionally biased region" description="Polar residues" evidence="1">
    <location>
        <begin position="199"/>
        <end position="210"/>
    </location>
</feature>
<keyword evidence="3" id="KW-1185">Reference proteome</keyword>
<dbReference type="HOGENOM" id="CLU_535394_0_0_1"/>
<reference evidence="3" key="2">
    <citation type="submission" date="2015-01" db="EMBL/GenBank/DDBJ databases">
        <title>Evolutionary Origins and Diversification of the Mycorrhizal Mutualists.</title>
        <authorList>
            <consortium name="DOE Joint Genome Institute"/>
            <consortium name="Mycorrhizal Genomics Consortium"/>
            <person name="Kohler A."/>
            <person name="Kuo A."/>
            <person name="Nagy L.G."/>
            <person name="Floudas D."/>
            <person name="Copeland A."/>
            <person name="Barry K.W."/>
            <person name="Cichocki N."/>
            <person name="Veneault-Fourrey C."/>
            <person name="LaButti K."/>
            <person name="Lindquist E.A."/>
            <person name="Lipzen A."/>
            <person name="Lundell T."/>
            <person name="Morin E."/>
            <person name="Murat C."/>
            <person name="Riley R."/>
            <person name="Ohm R."/>
            <person name="Sun H."/>
            <person name="Tunlid A."/>
            <person name="Henrissat B."/>
            <person name="Grigoriev I.V."/>
            <person name="Hibbett D.S."/>
            <person name="Martin F."/>
        </authorList>
    </citation>
    <scope>NUCLEOTIDE SEQUENCE [LARGE SCALE GENOMIC DNA]</scope>
    <source>
        <strain evidence="3">Ve08.2h10</strain>
    </source>
</reference>
<dbReference type="OrthoDB" id="2693404at2759"/>
<evidence type="ECO:0000313" key="3">
    <source>
        <dbReference type="Proteomes" id="UP000054538"/>
    </source>
</evidence>
<dbReference type="Proteomes" id="UP000054538">
    <property type="component" value="Unassembled WGS sequence"/>
</dbReference>
<evidence type="ECO:0000256" key="1">
    <source>
        <dbReference type="SAM" id="MobiDB-lite"/>
    </source>
</evidence>
<feature type="region of interest" description="Disordered" evidence="1">
    <location>
        <begin position="1"/>
        <end position="35"/>
    </location>
</feature>
<dbReference type="InParanoid" id="A0A0D0D196"/>
<gene>
    <name evidence="2" type="ORF">PAXRUDRAFT_20661</name>
</gene>
<sequence>MDDEDFMKDLNNISDSSRTDLDGSGSESEGSDDAFLTSHLVVQPVNKRSTKPSSTTKIKAPALSKPLYDPQTCSFTIPCFILQRNRTNSPFEITSDISYDTLCILIANKLGSTEPGLLQLQYRLDPKSKQAATSVQSVEELNLFKVRLRPMLVPPLLPSRKPSTCQLKNVSVYFEDKWIVDEFADPSNGKPSGKGNQMGAKTTGSGLQRKQTSAVAMNSGHDCRQELIKELQERWTCNVHTHGDNPVYCYSPSDNSAMCYQLTIMRLRMWAMEIMKDGLSSNVTVEKISDVLWSQIQNFGQPKIPIQAQGSQSQMLLPETNLSQQLPYNSQLGAYGHYPPSTTPPVIIMHSMPWGVPVQATDSSRYPYQPAAQPPPNLGAQQQSSSLGTSQSSNNCSLSPVSSMATSYTDPHPGPQAHFSSINNISDSKTPEIVAWFTSLDEHDARKKDHLKFTPFGQHLYNEGFCYLSQLSPSVMNLEELAASMGTSKGTAAFMRRYAKQDLEALLSR</sequence>
<evidence type="ECO:0000313" key="2">
    <source>
        <dbReference type="EMBL" id="KIK73624.1"/>
    </source>
</evidence>
<dbReference type="EMBL" id="KN829571">
    <property type="protein sequence ID" value="KIK73624.1"/>
    <property type="molecule type" value="Genomic_DNA"/>
</dbReference>
<feature type="region of interest" description="Disordered" evidence="1">
    <location>
        <begin position="365"/>
        <end position="424"/>
    </location>
</feature>
<feature type="region of interest" description="Disordered" evidence="1">
    <location>
        <begin position="185"/>
        <end position="210"/>
    </location>
</feature>
<feature type="compositionally biased region" description="Low complexity" evidence="1">
    <location>
        <begin position="381"/>
        <end position="403"/>
    </location>
</feature>
<reference evidence="2 3" key="1">
    <citation type="submission" date="2014-04" db="EMBL/GenBank/DDBJ databases">
        <authorList>
            <consortium name="DOE Joint Genome Institute"/>
            <person name="Kuo A."/>
            <person name="Kohler A."/>
            <person name="Jargeat P."/>
            <person name="Nagy L.G."/>
            <person name="Floudas D."/>
            <person name="Copeland A."/>
            <person name="Barry K.W."/>
            <person name="Cichocki N."/>
            <person name="Veneault-Fourrey C."/>
            <person name="LaButti K."/>
            <person name="Lindquist E.A."/>
            <person name="Lipzen A."/>
            <person name="Lundell T."/>
            <person name="Morin E."/>
            <person name="Murat C."/>
            <person name="Sun H."/>
            <person name="Tunlid A."/>
            <person name="Henrissat B."/>
            <person name="Grigoriev I.V."/>
            <person name="Hibbett D.S."/>
            <person name="Martin F."/>
            <person name="Nordberg H.P."/>
            <person name="Cantor M.N."/>
            <person name="Hua S.X."/>
        </authorList>
    </citation>
    <scope>NUCLEOTIDE SEQUENCE [LARGE SCALE GENOMIC DNA]</scope>
    <source>
        <strain evidence="2 3">Ve08.2h10</strain>
    </source>
</reference>
<dbReference type="AlphaFoldDB" id="A0A0D0D196"/>
<name>A0A0D0D196_9AGAM</name>